<keyword evidence="1" id="KW-0812">Transmembrane</keyword>
<dbReference type="EMBL" id="VUOA01000019">
    <property type="protein sequence ID" value="KAA2237199.1"/>
    <property type="molecule type" value="Genomic_DNA"/>
</dbReference>
<reference evidence="2 3" key="1">
    <citation type="submission" date="2019-09" db="EMBL/GenBank/DDBJ databases">
        <title>Salinarimonas rosea gen. nov., sp. nov., a new member of the a-2 subgroup of the Proteobacteria.</title>
        <authorList>
            <person name="Liu J."/>
        </authorList>
    </citation>
    <scope>NUCLEOTIDE SEQUENCE [LARGE SCALE GENOMIC DNA]</scope>
    <source>
        <strain evidence="2 3">BN140002</strain>
    </source>
</reference>
<name>A0A5B2VFW3_9HYPH</name>
<keyword evidence="1" id="KW-1133">Transmembrane helix</keyword>
<proteinExistence type="predicted"/>
<reference evidence="2 3" key="2">
    <citation type="submission" date="2019-09" db="EMBL/GenBank/DDBJ databases">
        <authorList>
            <person name="Jin C."/>
        </authorList>
    </citation>
    <scope>NUCLEOTIDE SEQUENCE [LARGE SCALE GENOMIC DNA]</scope>
    <source>
        <strain evidence="2 3">BN140002</strain>
    </source>
</reference>
<feature type="transmembrane region" description="Helical" evidence="1">
    <location>
        <begin position="72"/>
        <end position="94"/>
    </location>
</feature>
<feature type="transmembrane region" description="Helical" evidence="1">
    <location>
        <begin position="100"/>
        <end position="120"/>
    </location>
</feature>
<keyword evidence="3" id="KW-1185">Reference proteome</keyword>
<feature type="transmembrane region" description="Helical" evidence="1">
    <location>
        <begin position="44"/>
        <end position="65"/>
    </location>
</feature>
<dbReference type="OrthoDB" id="7570420at2"/>
<dbReference type="AlphaFoldDB" id="A0A5B2VFW3"/>
<organism evidence="2 3">
    <name type="scientific">Salinarimonas soli</name>
    <dbReference type="NCBI Taxonomy" id="1638099"/>
    <lineage>
        <taxon>Bacteria</taxon>
        <taxon>Pseudomonadati</taxon>
        <taxon>Pseudomonadota</taxon>
        <taxon>Alphaproteobacteria</taxon>
        <taxon>Hyphomicrobiales</taxon>
        <taxon>Salinarimonadaceae</taxon>
        <taxon>Salinarimonas</taxon>
    </lineage>
</organism>
<keyword evidence="1" id="KW-0472">Membrane</keyword>
<sequence length="139" mass="13528">MITLKTLSVLRAALLADAAASGATGLLALAGAGLLAGPLGLPAPLLQGAGLILLPYAAFVAWLGTRAVPARGLVLAVVAINVLWTLDSLALLASGWVAPSALGIAFVGLQALVVGGFAAAQAYGLHLEGRGASGALRGA</sequence>
<dbReference type="RefSeq" id="WP_149816879.1">
    <property type="nucleotide sequence ID" value="NZ_VUOA01000019.1"/>
</dbReference>
<protein>
    <submittedName>
        <fullName evidence="2">Uncharacterized protein</fullName>
    </submittedName>
</protein>
<dbReference type="Proteomes" id="UP000323142">
    <property type="component" value="Unassembled WGS sequence"/>
</dbReference>
<comment type="caution">
    <text evidence="2">The sequence shown here is derived from an EMBL/GenBank/DDBJ whole genome shotgun (WGS) entry which is preliminary data.</text>
</comment>
<evidence type="ECO:0000256" key="1">
    <source>
        <dbReference type="SAM" id="Phobius"/>
    </source>
</evidence>
<accession>A0A5B2VFW3</accession>
<gene>
    <name evidence="2" type="ORF">F0L46_09290</name>
</gene>
<evidence type="ECO:0000313" key="3">
    <source>
        <dbReference type="Proteomes" id="UP000323142"/>
    </source>
</evidence>
<evidence type="ECO:0000313" key="2">
    <source>
        <dbReference type="EMBL" id="KAA2237199.1"/>
    </source>
</evidence>